<keyword evidence="2 8" id="KW-0436">Ligase</keyword>
<dbReference type="InterPro" id="IPR001412">
    <property type="entry name" value="aa-tRNA-synth_I_CS"/>
</dbReference>
<comment type="function">
    <text evidence="8">Catalyzes the attachment of tryptophan to tRNA(Trp).</text>
</comment>
<protein>
    <recommendedName>
        <fullName evidence="8">Tryptophan--tRNA ligase</fullName>
        <ecNumber evidence="8">6.1.1.2</ecNumber>
    </recommendedName>
    <alternativeName>
        <fullName evidence="8">Tryptophanyl-tRNA synthetase</fullName>
        <shortName evidence="8">TrpRS</shortName>
    </alternativeName>
</protein>
<dbReference type="PANTHER" id="PTHR43766">
    <property type="entry name" value="TRYPTOPHAN--TRNA LIGASE, MITOCHONDRIAL"/>
    <property type="match status" value="1"/>
</dbReference>
<gene>
    <name evidence="8" type="primary">trpS</name>
    <name evidence="10" type="ORF">A11S_880</name>
</gene>
<dbReference type="SUPFAM" id="SSF52374">
    <property type="entry name" value="Nucleotidylyl transferase"/>
    <property type="match status" value="1"/>
</dbReference>
<feature type="binding site" evidence="8">
    <location>
        <begin position="19"/>
        <end position="20"/>
    </location>
    <ligand>
        <name>ATP</name>
        <dbReference type="ChEBI" id="CHEBI:30616"/>
    </ligand>
</feature>
<evidence type="ECO:0000313" key="11">
    <source>
        <dbReference type="Proteomes" id="UP000011932"/>
    </source>
</evidence>
<dbReference type="InterPro" id="IPR014729">
    <property type="entry name" value="Rossmann-like_a/b/a_fold"/>
</dbReference>
<evidence type="ECO:0000256" key="2">
    <source>
        <dbReference type="ARBA" id="ARBA00022598"/>
    </source>
</evidence>
<sequence>MTNKRIFSGMQPTNRLHLGNYLGALRNWVKLQDDGYENIFCVVDLHAITMPYEVDRLAPATREIAAAYIAAGIDPDKCIIYPQSAVAAHSQLMWLLSTMTQMGKLERMTQFKDKAGKNAERAGLGLFAYPVLMAADILAYKATHVPVGEDQKQHLELARDIAATFNTRYGVEFFPQPEPMILGEATRVMSLRDGTKKMSKSDESDYSRINLTDDADAIATKVKKAKTDPEPLPETVEGLKGRAEADNLVTIYAALADTTKAAVLAEFGGKQFSAFKPALSDLAVAKLTPITSRMNDLLAHPDEIDRILKRGADKANTIATPILKETAEIMGFWRA</sequence>
<dbReference type="GO" id="GO:0005524">
    <property type="term" value="F:ATP binding"/>
    <property type="evidence" value="ECO:0007669"/>
    <property type="project" value="UniProtKB-UniRule"/>
</dbReference>
<accession>M4VEA0</accession>
<dbReference type="Gene3D" id="3.40.50.620">
    <property type="entry name" value="HUPs"/>
    <property type="match status" value="1"/>
</dbReference>
<comment type="similarity">
    <text evidence="1 8 9">Belongs to the class-I aminoacyl-tRNA synthetase family.</text>
</comment>
<feature type="binding site" evidence="8">
    <location>
        <position position="188"/>
    </location>
    <ligand>
        <name>ATP</name>
        <dbReference type="ChEBI" id="CHEBI:30616"/>
    </ligand>
</feature>
<dbReference type="CDD" id="cd00806">
    <property type="entry name" value="TrpRS_core"/>
    <property type="match status" value="1"/>
</dbReference>
<evidence type="ECO:0000256" key="7">
    <source>
        <dbReference type="ARBA" id="ARBA00049929"/>
    </source>
</evidence>
<keyword evidence="3 8" id="KW-0547">Nucleotide-binding</keyword>
<dbReference type="Gene3D" id="1.10.240.10">
    <property type="entry name" value="Tyrosyl-Transfer RNA Synthetase"/>
    <property type="match status" value="1"/>
</dbReference>
<dbReference type="PATRIC" id="fig|349215.9.peg.851"/>
<dbReference type="InterPro" id="IPR050203">
    <property type="entry name" value="Trp-tRNA_synthetase"/>
</dbReference>
<feature type="binding site" evidence="8">
    <location>
        <begin position="11"/>
        <end position="13"/>
    </location>
    <ligand>
        <name>ATP</name>
        <dbReference type="ChEBI" id="CHEBI:30616"/>
    </ligand>
</feature>
<feature type="short sequence motif" description="'HIGH' region" evidence="8">
    <location>
        <begin position="12"/>
        <end position="20"/>
    </location>
</feature>
<dbReference type="HAMAP" id="MF_00140_B">
    <property type="entry name" value="Trp_tRNA_synth_B"/>
    <property type="match status" value="1"/>
</dbReference>
<comment type="catalytic activity">
    <reaction evidence="7 8">
        <text>tRNA(Trp) + L-tryptophan + ATP = L-tryptophyl-tRNA(Trp) + AMP + diphosphate + H(+)</text>
        <dbReference type="Rhea" id="RHEA:24080"/>
        <dbReference type="Rhea" id="RHEA-COMP:9671"/>
        <dbReference type="Rhea" id="RHEA-COMP:9705"/>
        <dbReference type="ChEBI" id="CHEBI:15378"/>
        <dbReference type="ChEBI" id="CHEBI:30616"/>
        <dbReference type="ChEBI" id="CHEBI:33019"/>
        <dbReference type="ChEBI" id="CHEBI:57912"/>
        <dbReference type="ChEBI" id="CHEBI:78442"/>
        <dbReference type="ChEBI" id="CHEBI:78535"/>
        <dbReference type="ChEBI" id="CHEBI:456215"/>
        <dbReference type="EC" id="6.1.1.2"/>
    </reaction>
</comment>
<dbReference type="InterPro" id="IPR002305">
    <property type="entry name" value="aa-tRNA-synth_Ic"/>
</dbReference>
<dbReference type="EMBL" id="CP003538">
    <property type="protein sequence ID" value="AGH97702.1"/>
    <property type="molecule type" value="Genomic_DNA"/>
</dbReference>
<evidence type="ECO:0000256" key="9">
    <source>
        <dbReference type="RuleBase" id="RU363036"/>
    </source>
</evidence>
<dbReference type="InterPro" id="IPR024109">
    <property type="entry name" value="Trp-tRNA-ligase_bac-type"/>
</dbReference>
<dbReference type="PANTHER" id="PTHR43766:SF1">
    <property type="entry name" value="TRYPTOPHAN--TRNA LIGASE, MITOCHONDRIAL"/>
    <property type="match status" value="1"/>
</dbReference>
<evidence type="ECO:0000256" key="4">
    <source>
        <dbReference type="ARBA" id="ARBA00022840"/>
    </source>
</evidence>
<dbReference type="GO" id="GO:0006436">
    <property type="term" value="P:tryptophanyl-tRNA aminoacylation"/>
    <property type="evidence" value="ECO:0007669"/>
    <property type="project" value="UniProtKB-UniRule"/>
</dbReference>
<evidence type="ECO:0000256" key="8">
    <source>
        <dbReference type="HAMAP-Rule" id="MF_00140"/>
    </source>
</evidence>
<dbReference type="GO" id="GO:0005829">
    <property type="term" value="C:cytosol"/>
    <property type="evidence" value="ECO:0007669"/>
    <property type="project" value="TreeGrafter"/>
</dbReference>
<dbReference type="EC" id="6.1.1.2" evidence="8"/>
<dbReference type="GO" id="GO:0004830">
    <property type="term" value="F:tryptophan-tRNA ligase activity"/>
    <property type="evidence" value="ECO:0007669"/>
    <property type="project" value="UniProtKB-UniRule"/>
</dbReference>
<evidence type="ECO:0000313" key="10">
    <source>
        <dbReference type="EMBL" id="AGH97702.1"/>
    </source>
</evidence>
<dbReference type="OrthoDB" id="9801042at2"/>
<keyword evidence="5 8" id="KW-0648">Protein biosynthesis</keyword>
<dbReference type="STRING" id="349215.A11S_880"/>
<feature type="short sequence motif" description="'KMSKS' region" evidence="8">
    <location>
        <begin position="197"/>
        <end position="201"/>
    </location>
</feature>
<comment type="subunit">
    <text evidence="8">Homodimer.</text>
</comment>
<feature type="binding site" evidence="8">
    <location>
        <begin position="197"/>
        <end position="201"/>
    </location>
    <ligand>
        <name>ATP</name>
        <dbReference type="ChEBI" id="CHEBI:30616"/>
    </ligand>
</feature>
<dbReference type="FunFam" id="3.40.50.620:FF:000082">
    <property type="entry name" value="MSW1p Mitochondrial tryptophanyl-tRNA synthetase"/>
    <property type="match status" value="1"/>
</dbReference>
<dbReference type="AlphaFoldDB" id="M4VEA0"/>
<organism evidence="10 11">
    <name type="scientific">Micavibrio aeruginosavorus EPB</name>
    <dbReference type="NCBI Taxonomy" id="349215"/>
    <lineage>
        <taxon>Bacteria</taxon>
        <taxon>Pseudomonadati</taxon>
        <taxon>Bdellovibrionota</taxon>
        <taxon>Bdellovibrionia</taxon>
        <taxon>Bdellovibrionales</taxon>
        <taxon>Pseudobdellovibrionaceae</taxon>
        <taxon>Micavibrio</taxon>
    </lineage>
</organism>
<evidence type="ECO:0000256" key="6">
    <source>
        <dbReference type="ARBA" id="ARBA00023146"/>
    </source>
</evidence>
<keyword evidence="6 8" id="KW-0030">Aminoacyl-tRNA synthetase</keyword>
<dbReference type="NCBIfam" id="TIGR00233">
    <property type="entry name" value="trpS"/>
    <property type="match status" value="1"/>
</dbReference>
<evidence type="ECO:0000256" key="3">
    <source>
        <dbReference type="ARBA" id="ARBA00022741"/>
    </source>
</evidence>
<dbReference type="PROSITE" id="PS00178">
    <property type="entry name" value="AA_TRNA_LIGASE_I"/>
    <property type="match status" value="1"/>
</dbReference>
<dbReference type="HOGENOM" id="CLU_029244_1_4_5"/>
<dbReference type="Proteomes" id="UP000011932">
    <property type="component" value="Chromosome"/>
</dbReference>
<dbReference type="PRINTS" id="PR01039">
    <property type="entry name" value="TRNASYNTHTRP"/>
</dbReference>
<dbReference type="Pfam" id="PF00579">
    <property type="entry name" value="tRNA-synt_1b"/>
    <property type="match status" value="1"/>
</dbReference>
<evidence type="ECO:0000256" key="5">
    <source>
        <dbReference type="ARBA" id="ARBA00022917"/>
    </source>
</evidence>
<proteinExistence type="inferred from homology"/>
<keyword evidence="4 8" id="KW-0067">ATP-binding</keyword>
<reference evidence="10 11" key="1">
    <citation type="journal article" date="2013" name="ISME J.">
        <title>By their genes ye shall know them: genomic signatures of predatory bacteria.</title>
        <authorList>
            <person name="Pasternak Z."/>
            <person name="Pietrokovski S."/>
            <person name="Rotem O."/>
            <person name="Gophna U."/>
            <person name="Lurie-Weinberger M.N."/>
            <person name="Jurkevitch E."/>
        </authorList>
    </citation>
    <scope>NUCLEOTIDE SEQUENCE [LARGE SCALE GENOMIC DNA]</scope>
    <source>
        <strain evidence="10">EPB</strain>
    </source>
</reference>
<dbReference type="InterPro" id="IPR002306">
    <property type="entry name" value="Trp-tRNA-ligase"/>
</dbReference>
<evidence type="ECO:0000256" key="1">
    <source>
        <dbReference type="ARBA" id="ARBA00005594"/>
    </source>
</evidence>
<feature type="binding site" evidence="8">
    <location>
        <begin position="148"/>
        <end position="150"/>
    </location>
    <ligand>
        <name>ATP</name>
        <dbReference type="ChEBI" id="CHEBI:30616"/>
    </ligand>
</feature>
<dbReference type="KEGG" id="man:A11S_880"/>
<feature type="binding site" evidence="8">
    <location>
        <position position="136"/>
    </location>
    <ligand>
        <name>L-tryptophan</name>
        <dbReference type="ChEBI" id="CHEBI:57912"/>
    </ligand>
</feature>
<name>M4VEA0_9BACT</name>
<comment type="subcellular location">
    <subcellularLocation>
        <location evidence="8">Cytoplasm</location>
    </subcellularLocation>
</comment>
<keyword evidence="8" id="KW-0963">Cytoplasm</keyword>
<dbReference type="RefSeq" id="WP_015467251.1">
    <property type="nucleotide sequence ID" value="NC_020812.1"/>
</dbReference>